<dbReference type="AlphaFoldDB" id="A0A443Q8U0"/>
<keyword evidence="2" id="KW-1185">Reference proteome</keyword>
<name>A0A443Q8U0_9ACAR</name>
<organism evidence="1 2">
    <name type="scientific">Leptotrombidium deliense</name>
    <dbReference type="NCBI Taxonomy" id="299467"/>
    <lineage>
        <taxon>Eukaryota</taxon>
        <taxon>Metazoa</taxon>
        <taxon>Ecdysozoa</taxon>
        <taxon>Arthropoda</taxon>
        <taxon>Chelicerata</taxon>
        <taxon>Arachnida</taxon>
        <taxon>Acari</taxon>
        <taxon>Acariformes</taxon>
        <taxon>Trombidiformes</taxon>
        <taxon>Prostigmata</taxon>
        <taxon>Anystina</taxon>
        <taxon>Parasitengona</taxon>
        <taxon>Trombiculoidea</taxon>
        <taxon>Trombiculidae</taxon>
        <taxon>Leptotrombidium</taxon>
    </lineage>
</organism>
<comment type="caution">
    <text evidence="1">The sequence shown here is derived from an EMBL/GenBank/DDBJ whole genome shotgun (WGS) entry which is preliminary data.</text>
</comment>
<accession>A0A443Q8U0</accession>
<dbReference type="VEuPathDB" id="VectorBase:LDEU014585"/>
<gene>
    <name evidence="1" type="ORF">B4U80_12659</name>
</gene>
<evidence type="ECO:0000313" key="1">
    <source>
        <dbReference type="EMBL" id="RWR99433.1"/>
    </source>
</evidence>
<dbReference type="OrthoDB" id="6596666at2759"/>
<dbReference type="SUPFAM" id="SSF53098">
    <property type="entry name" value="Ribonuclease H-like"/>
    <property type="match status" value="1"/>
</dbReference>
<reference evidence="1 2" key="1">
    <citation type="journal article" date="2018" name="Gigascience">
        <title>Genomes of trombidid mites reveal novel predicted allergens and laterally-transferred genes associated with secondary metabolism.</title>
        <authorList>
            <person name="Dong X."/>
            <person name="Chaisiri K."/>
            <person name="Xia D."/>
            <person name="Armstrong S.D."/>
            <person name="Fang Y."/>
            <person name="Donnelly M.J."/>
            <person name="Kadowaki T."/>
            <person name="McGarry J.W."/>
            <person name="Darby A.C."/>
            <person name="Makepeace B.L."/>
        </authorList>
    </citation>
    <scope>NUCLEOTIDE SEQUENCE [LARGE SCALE GENOMIC DNA]</scope>
    <source>
        <strain evidence="1">UoL-UT</strain>
    </source>
</reference>
<proteinExistence type="predicted"/>
<sequence length="130" mass="15261">MPEQINRLEKAGTDIDIQLRIVDETLGLLDGFEREKLQKCLDKNPDINWVRKPTVDGEIDLDSKHLIRYLPLVSVDVERSFSKYKCLLTERRHRLSKKNIEMFLFLQYNADLEDSNVDVEGYYAELESIT</sequence>
<protein>
    <recommendedName>
        <fullName evidence="3">HAT C-terminal dimerisation domain-containing protein</fullName>
    </recommendedName>
</protein>
<evidence type="ECO:0000313" key="2">
    <source>
        <dbReference type="Proteomes" id="UP000288716"/>
    </source>
</evidence>
<evidence type="ECO:0008006" key="3">
    <source>
        <dbReference type="Google" id="ProtNLM"/>
    </source>
</evidence>
<dbReference type="Proteomes" id="UP000288716">
    <property type="component" value="Unassembled WGS sequence"/>
</dbReference>
<feature type="non-terminal residue" evidence="1">
    <location>
        <position position="130"/>
    </location>
</feature>
<dbReference type="EMBL" id="NCKV01063767">
    <property type="protein sequence ID" value="RWR99433.1"/>
    <property type="molecule type" value="Genomic_DNA"/>
</dbReference>
<dbReference type="InterPro" id="IPR012337">
    <property type="entry name" value="RNaseH-like_sf"/>
</dbReference>